<dbReference type="AlphaFoldDB" id="A0A9D1IKX1"/>
<reference evidence="1" key="1">
    <citation type="submission" date="2020-10" db="EMBL/GenBank/DDBJ databases">
        <authorList>
            <person name="Gilroy R."/>
        </authorList>
    </citation>
    <scope>NUCLEOTIDE SEQUENCE</scope>
    <source>
        <strain evidence="1">7463</strain>
    </source>
</reference>
<dbReference type="InterPro" id="IPR007553">
    <property type="entry name" value="2-thiour_desulf"/>
</dbReference>
<evidence type="ECO:0000313" key="1">
    <source>
        <dbReference type="EMBL" id="HIU37924.1"/>
    </source>
</evidence>
<name>A0A9D1IKX1_9BURK</name>
<dbReference type="PANTHER" id="PTHR30087">
    <property type="entry name" value="INNER MEMBRANE PROTEIN"/>
    <property type="match status" value="1"/>
</dbReference>
<protein>
    <submittedName>
        <fullName evidence="1">DUF523 domain-containing protein</fullName>
    </submittedName>
</protein>
<dbReference type="Proteomes" id="UP000824083">
    <property type="component" value="Unassembled WGS sequence"/>
</dbReference>
<dbReference type="PANTHER" id="PTHR30087:SF1">
    <property type="entry name" value="HYPOTHETICAL CYTOSOLIC PROTEIN"/>
    <property type="match status" value="1"/>
</dbReference>
<evidence type="ECO:0000313" key="2">
    <source>
        <dbReference type="Proteomes" id="UP000824083"/>
    </source>
</evidence>
<proteinExistence type="predicted"/>
<gene>
    <name evidence="1" type="ORF">IAC56_06600</name>
</gene>
<reference evidence="1" key="2">
    <citation type="journal article" date="2021" name="PeerJ">
        <title>Extensive microbial diversity within the chicken gut microbiome revealed by metagenomics and culture.</title>
        <authorList>
            <person name="Gilroy R."/>
            <person name="Ravi A."/>
            <person name="Getino M."/>
            <person name="Pursley I."/>
            <person name="Horton D.L."/>
            <person name="Alikhan N.F."/>
            <person name="Baker D."/>
            <person name="Gharbi K."/>
            <person name="Hall N."/>
            <person name="Watson M."/>
            <person name="Adriaenssens E.M."/>
            <person name="Foster-Nyarko E."/>
            <person name="Jarju S."/>
            <person name="Secka A."/>
            <person name="Antonio M."/>
            <person name="Oren A."/>
            <person name="Chaudhuri R.R."/>
            <person name="La Ragione R."/>
            <person name="Hildebrand F."/>
            <person name="Pallen M.J."/>
        </authorList>
    </citation>
    <scope>NUCLEOTIDE SEQUENCE</scope>
    <source>
        <strain evidence="1">7463</strain>
    </source>
</reference>
<comment type="caution">
    <text evidence="1">The sequence shown here is derived from an EMBL/GenBank/DDBJ whole genome shotgun (WGS) entry which is preliminary data.</text>
</comment>
<dbReference type="Pfam" id="PF04463">
    <property type="entry name" value="2-thiour_desulf"/>
    <property type="match status" value="1"/>
</dbReference>
<sequence length="166" mass="18289">MKNRKPCILVSACLYGQNVRYDGKSKPIDLSNLETQNVTFVPICPECMGGLSIPRTPCEIEPEKTAKDVWSGKAKVVDITGQNKTAAYMKGSRRCLELATRHRADAVLLKDKSPACGSSFVYSGDFSSTLKEGRGVTAELLHENGFRIFSENDIPLLVNYLQNSNN</sequence>
<accession>A0A9D1IKX1</accession>
<organism evidence="1 2">
    <name type="scientific">Candidatus Aphodousia faecigallinarum</name>
    <dbReference type="NCBI Taxonomy" id="2840677"/>
    <lineage>
        <taxon>Bacteria</taxon>
        <taxon>Pseudomonadati</taxon>
        <taxon>Pseudomonadota</taxon>
        <taxon>Betaproteobacteria</taxon>
        <taxon>Burkholderiales</taxon>
        <taxon>Sutterellaceae</taxon>
        <taxon>Sutterellaceae incertae sedis</taxon>
        <taxon>Candidatus Aphodousia</taxon>
    </lineage>
</organism>
<dbReference type="EMBL" id="DVMY01000103">
    <property type="protein sequence ID" value="HIU37924.1"/>
    <property type="molecule type" value="Genomic_DNA"/>
</dbReference>